<dbReference type="AlphaFoldDB" id="A0A6I6MJ45"/>
<evidence type="ECO:0000313" key="6">
    <source>
        <dbReference type="Proteomes" id="UP000431269"/>
    </source>
</evidence>
<dbReference type="InterPro" id="IPR003660">
    <property type="entry name" value="HAMP_dom"/>
</dbReference>
<sequence length="786" mass="84788">MFKHLRVKLTVLYAALFCATLLLIGATAYVVIEGNTQRIARAQLASIGAVFDRTWALRFDHLQDSAFQTAGSPIFQAAAAARDDRQIEARLSALREAAGADIAFLVTREGLIVGEHGGPNASVTPGLQVALGREQTPQGVFLSGDDLYQTTTAPLPMAQGWVVLGARLDRGELTGLEQLSSTPVRATTFFKTSAGWTDGDDLATAETVAFIDQATASTSIVAAELETSSGAALALVRPLPSLDGTRSVLLLRYPLSRALSPYGALFNTLLAIGLAGLALLIAGSWFLARSITQPLSTLETAAKKMQQGVYESIVVRTKDELSRVAASFNAMSEAIRERERKITQLAYHDGETRLPNRLALERKLAVAQPERLYLAAIGVDRFAHVRGAIGYSLIGALMRTLGSRLARLVPNAPLGRLSSDMLGVAFLANDEADARKRAAALVANLEESLSLEGQVVDINVTVGVAQPRAKGESPASMIERASIALDQARASLQKVGVFDPAAYGDPARNLSLMGEMRRALEDGDIHLVHQPKYNYRTGRIDSAESLVRWRHPSRGMIPPDLFVPMAEETGHVRALTDWVLQRAVEDQQRLSAAGFKLTLAINISARLLSDTDFAQSAIQRVRQAPHTICFEITETAVIDNPKVALENIELFAANGIRVAIDDYGSGLSSLAYLKQLPAHELKIDKMFVQNITTSQRDALLVRSTIDLAHGLGMDVTAEGVETPAAFALLATMRCNLAQGYLVSRPAPLDELMTLLADEKRLRFYQQTAASSAHVAPVQATDTNRTA</sequence>
<dbReference type="CDD" id="cd01948">
    <property type="entry name" value="EAL"/>
    <property type="match status" value="1"/>
</dbReference>
<dbReference type="InterPro" id="IPR001633">
    <property type="entry name" value="EAL_dom"/>
</dbReference>
<keyword evidence="1" id="KW-1133">Transmembrane helix</keyword>
<dbReference type="InterPro" id="IPR000160">
    <property type="entry name" value="GGDEF_dom"/>
</dbReference>
<dbReference type="EMBL" id="CP047045">
    <property type="protein sequence ID" value="QGZ93851.1"/>
    <property type="molecule type" value="Genomic_DNA"/>
</dbReference>
<dbReference type="GO" id="GO:0071111">
    <property type="term" value="F:cyclic-guanylate-specific phosphodiesterase activity"/>
    <property type="evidence" value="ECO:0007669"/>
    <property type="project" value="InterPro"/>
</dbReference>
<evidence type="ECO:0000259" key="2">
    <source>
        <dbReference type="PROSITE" id="PS50883"/>
    </source>
</evidence>
<dbReference type="GO" id="GO:0007165">
    <property type="term" value="P:signal transduction"/>
    <property type="evidence" value="ECO:0007669"/>
    <property type="project" value="InterPro"/>
</dbReference>
<keyword evidence="1" id="KW-0472">Membrane</keyword>
<organism evidence="5 6">
    <name type="scientific">Terricaulis silvestris</name>
    <dbReference type="NCBI Taxonomy" id="2686094"/>
    <lineage>
        <taxon>Bacteria</taxon>
        <taxon>Pseudomonadati</taxon>
        <taxon>Pseudomonadota</taxon>
        <taxon>Alphaproteobacteria</taxon>
        <taxon>Caulobacterales</taxon>
        <taxon>Caulobacteraceae</taxon>
        <taxon>Terricaulis</taxon>
    </lineage>
</organism>
<evidence type="ECO:0000313" key="5">
    <source>
        <dbReference type="EMBL" id="QGZ93851.1"/>
    </source>
</evidence>
<dbReference type="Gene3D" id="6.10.340.10">
    <property type="match status" value="1"/>
</dbReference>
<dbReference type="InterPro" id="IPR029787">
    <property type="entry name" value="Nucleotide_cyclase"/>
</dbReference>
<dbReference type="CDD" id="cd06225">
    <property type="entry name" value="HAMP"/>
    <property type="match status" value="1"/>
</dbReference>
<feature type="domain" description="GGDEF" evidence="4">
    <location>
        <begin position="370"/>
        <end position="500"/>
    </location>
</feature>
<dbReference type="PROSITE" id="PS50883">
    <property type="entry name" value="EAL"/>
    <property type="match status" value="1"/>
</dbReference>
<keyword evidence="6" id="KW-1185">Reference proteome</keyword>
<dbReference type="InterPro" id="IPR043128">
    <property type="entry name" value="Rev_trsase/Diguanyl_cyclase"/>
</dbReference>
<dbReference type="PANTHER" id="PTHR33121:SF70">
    <property type="entry name" value="SIGNALING PROTEIN YKOW"/>
    <property type="match status" value="1"/>
</dbReference>
<dbReference type="Pfam" id="PF00672">
    <property type="entry name" value="HAMP"/>
    <property type="match status" value="1"/>
</dbReference>
<feature type="domain" description="EAL" evidence="2">
    <location>
        <begin position="509"/>
        <end position="759"/>
    </location>
</feature>
<dbReference type="InterPro" id="IPR035919">
    <property type="entry name" value="EAL_sf"/>
</dbReference>
<dbReference type="PANTHER" id="PTHR33121">
    <property type="entry name" value="CYCLIC DI-GMP PHOSPHODIESTERASE PDEF"/>
    <property type="match status" value="1"/>
</dbReference>
<dbReference type="Proteomes" id="UP000431269">
    <property type="component" value="Chromosome"/>
</dbReference>
<proteinExistence type="predicted"/>
<dbReference type="PROSITE" id="PS50885">
    <property type="entry name" value="HAMP"/>
    <property type="match status" value="1"/>
</dbReference>
<dbReference type="SUPFAM" id="SSF55073">
    <property type="entry name" value="Nucleotide cyclase"/>
    <property type="match status" value="1"/>
</dbReference>
<feature type="domain" description="HAMP" evidence="3">
    <location>
        <begin position="289"/>
        <end position="340"/>
    </location>
</feature>
<dbReference type="PROSITE" id="PS50887">
    <property type="entry name" value="GGDEF"/>
    <property type="match status" value="1"/>
</dbReference>
<dbReference type="SMART" id="SM00267">
    <property type="entry name" value="GGDEF"/>
    <property type="match status" value="1"/>
</dbReference>
<gene>
    <name evidence="5" type="primary">cph2_1</name>
    <name evidence="5" type="ORF">DSM104635_00665</name>
</gene>
<dbReference type="Pfam" id="PF00563">
    <property type="entry name" value="EAL"/>
    <property type="match status" value="1"/>
</dbReference>
<dbReference type="SUPFAM" id="SSF141868">
    <property type="entry name" value="EAL domain-like"/>
    <property type="match status" value="1"/>
</dbReference>
<dbReference type="GO" id="GO:0016020">
    <property type="term" value="C:membrane"/>
    <property type="evidence" value="ECO:0007669"/>
    <property type="project" value="InterPro"/>
</dbReference>
<dbReference type="Pfam" id="PF00990">
    <property type="entry name" value="GGDEF"/>
    <property type="match status" value="1"/>
</dbReference>
<dbReference type="Gene3D" id="3.30.70.270">
    <property type="match status" value="1"/>
</dbReference>
<dbReference type="RefSeq" id="WP_158764838.1">
    <property type="nucleotide sequence ID" value="NZ_CP047045.1"/>
</dbReference>
<dbReference type="KEGG" id="tsv:DSM104635_00665"/>
<dbReference type="InterPro" id="IPR050706">
    <property type="entry name" value="Cyclic-di-GMP_PDE-like"/>
</dbReference>
<evidence type="ECO:0000259" key="3">
    <source>
        <dbReference type="PROSITE" id="PS50885"/>
    </source>
</evidence>
<protein>
    <submittedName>
        <fullName evidence="5">Bacteriophytochrome cph2</fullName>
    </submittedName>
</protein>
<dbReference type="Gene3D" id="3.20.20.450">
    <property type="entry name" value="EAL domain"/>
    <property type="match status" value="1"/>
</dbReference>
<dbReference type="SMART" id="SM00304">
    <property type="entry name" value="HAMP"/>
    <property type="match status" value="1"/>
</dbReference>
<dbReference type="SUPFAM" id="SSF158472">
    <property type="entry name" value="HAMP domain-like"/>
    <property type="match status" value="1"/>
</dbReference>
<reference evidence="6" key="1">
    <citation type="submission" date="2019-12" db="EMBL/GenBank/DDBJ databases">
        <title>Complete genome of Terracaulis silvestris 0127_4.</title>
        <authorList>
            <person name="Vieira S."/>
            <person name="Riedel T."/>
            <person name="Sproer C."/>
            <person name="Pascual J."/>
            <person name="Boedeker C."/>
            <person name="Overmann J."/>
        </authorList>
    </citation>
    <scope>NUCLEOTIDE SEQUENCE [LARGE SCALE GENOMIC DNA]</scope>
    <source>
        <strain evidence="6">0127_4</strain>
    </source>
</reference>
<feature type="transmembrane region" description="Helical" evidence="1">
    <location>
        <begin position="262"/>
        <end position="288"/>
    </location>
</feature>
<dbReference type="SMART" id="SM00052">
    <property type="entry name" value="EAL"/>
    <property type="match status" value="1"/>
</dbReference>
<evidence type="ECO:0000256" key="1">
    <source>
        <dbReference type="SAM" id="Phobius"/>
    </source>
</evidence>
<keyword evidence="1" id="KW-0812">Transmembrane</keyword>
<accession>A0A6I6MJ45</accession>
<evidence type="ECO:0000259" key="4">
    <source>
        <dbReference type="PROSITE" id="PS50887"/>
    </source>
</evidence>
<name>A0A6I6MJ45_9CAUL</name>
<feature type="transmembrane region" description="Helical" evidence="1">
    <location>
        <begin position="12"/>
        <end position="32"/>
    </location>
</feature>